<dbReference type="Gene3D" id="3.50.50.60">
    <property type="entry name" value="FAD/NAD(P)-binding domain"/>
    <property type="match status" value="1"/>
</dbReference>
<dbReference type="Gene3D" id="3.30.9.10">
    <property type="entry name" value="D-Amino Acid Oxidase, subunit A, domain 2"/>
    <property type="match status" value="1"/>
</dbReference>
<keyword evidence="4" id="KW-1185">Reference proteome</keyword>
<feature type="region of interest" description="Disordered" evidence="1">
    <location>
        <begin position="1"/>
        <end position="22"/>
    </location>
</feature>
<dbReference type="PANTHER" id="PTHR13847:SF129">
    <property type="entry name" value="FAD DEPENDENT OXIDOREDUCTASE"/>
    <property type="match status" value="1"/>
</dbReference>
<name>A0AAV9Q123_9PEZI</name>
<dbReference type="GO" id="GO:0005737">
    <property type="term" value="C:cytoplasm"/>
    <property type="evidence" value="ECO:0007669"/>
    <property type="project" value="TreeGrafter"/>
</dbReference>
<dbReference type="PANTHER" id="PTHR13847">
    <property type="entry name" value="SARCOSINE DEHYDROGENASE-RELATED"/>
    <property type="match status" value="1"/>
</dbReference>
<proteinExistence type="predicted"/>
<protein>
    <recommendedName>
        <fullName evidence="2">FAD dependent oxidoreductase domain-containing protein</fullName>
    </recommendedName>
</protein>
<evidence type="ECO:0000259" key="2">
    <source>
        <dbReference type="Pfam" id="PF01266"/>
    </source>
</evidence>
<evidence type="ECO:0000313" key="4">
    <source>
        <dbReference type="Proteomes" id="UP001345827"/>
    </source>
</evidence>
<evidence type="ECO:0000313" key="3">
    <source>
        <dbReference type="EMBL" id="KAK5533008.1"/>
    </source>
</evidence>
<gene>
    <name evidence="3" type="ORF">LTR25_007713</name>
</gene>
<dbReference type="AlphaFoldDB" id="A0AAV9Q123"/>
<accession>A0AAV9Q123</accession>
<evidence type="ECO:0000256" key="1">
    <source>
        <dbReference type="SAM" id="MobiDB-lite"/>
    </source>
</evidence>
<dbReference type="Pfam" id="PF01266">
    <property type="entry name" value="DAO"/>
    <property type="match status" value="1"/>
</dbReference>
<dbReference type="EMBL" id="JAXLQG010000014">
    <property type="protein sequence ID" value="KAK5533008.1"/>
    <property type="molecule type" value="Genomic_DNA"/>
</dbReference>
<dbReference type="InterPro" id="IPR006076">
    <property type="entry name" value="FAD-dep_OxRdtase"/>
</dbReference>
<reference evidence="3 4" key="1">
    <citation type="submission" date="2023-06" db="EMBL/GenBank/DDBJ databases">
        <title>Black Yeasts Isolated from many extreme environments.</title>
        <authorList>
            <person name="Coleine C."/>
            <person name="Stajich J.E."/>
            <person name="Selbmann L."/>
        </authorList>
    </citation>
    <scope>NUCLEOTIDE SEQUENCE [LARGE SCALE GENOMIC DNA]</scope>
    <source>
        <strain evidence="3 4">CCFEE 5887</strain>
    </source>
</reference>
<dbReference type="InterPro" id="IPR036188">
    <property type="entry name" value="FAD/NAD-bd_sf"/>
</dbReference>
<sequence>MGDASAPLPYTGQAGLPSANPTKSFWQTSYPNPITHHRSTGALPSKASVVVIGTGISGTFATHELLANAADDLDVLVLEARTTCSAATGRNGGHLQPLIHSESTAIIDFELRNYHHIANMVKDNNIPCDFRQLPGCLGFWSKTYFDEAKAALHSKAEVAGKHRSLVRIVEDPQELSKLRLTGGVVGAIVQDIAASLSPYKLMIWLWTEMLREHEPGSLNLQTETPVLSIASVEDGEGWVLHTDRGDVQAKRVIFTTNGYTSHLLPQFARLISPTQAQMSALIPPKDSPFTDTLIPKSYGMMGVGAQDRVMSDYLVQNPILHREDRGVVGHGGHLMFGGGRAEAQGHGEGVSDDDYVDADVEKYLRCLPERLNLSTVADNSISGREAGGLLDIAASWTGIIGSSADGHPWVGGVPGSPGLFVAAGYSGHGMTNAGLCGRHVARLAIADVKGADWMALQAKEVDIAESEQDGGVPREYVITQERMDAVGEGSTIDQDIEKWTKHLEREPC</sequence>
<feature type="domain" description="FAD dependent oxidoreductase" evidence="2">
    <location>
        <begin position="49"/>
        <end position="443"/>
    </location>
</feature>
<organism evidence="3 4">
    <name type="scientific">Vermiconidia calcicola</name>
    <dbReference type="NCBI Taxonomy" id="1690605"/>
    <lineage>
        <taxon>Eukaryota</taxon>
        <taxon>Fungi</taxon>
        <taxon>Dikarya</taxon>
        <taxon>Ascomycota</taxon>
        <taxon>Pezizomycotina</taxon>
        <taxon>Dothideomycetes</taxon>
        <taxon>Dothideomycetidae</taxon>
        <taxon>Mycosphaerellales</taxon>
        <taxon>Extremaceae</taxon>
        <taxon>Vermiconidia</taxon>
    </lineage>
</organism>
<comment type="caution">
    <text evidence="3">The sequence shown here is derived from an EMBL/GenBank/DDBJ whole genome shotgun (WGS) entry which is preliminary data.</text>
</comment>
<dbReference type="Proteomes" id="UP001345827">
    <property type="component" value="Unassembled WGS sequence"/>
</dbReference>
<dbReference type="SUPFAM" id="SSF51905">
    <property type="entry name" value="FAD/NAD(P)-binding domain"/>
    <property type="match status" value="1"/>
</dbReference>